<dbReference type="EMBL" id="LFJN01000008">
    <property type="protein sequence ID" value="KPI41846.1"/>
    <property type="molecule type" value="Genomic_DNA"/>
</dbReference>
<dbReference type="Proteomes" id="UP000038010">
    <property type="component" value="Unassembled WGS sequence"/>
</dbReference>
<dbReference type="GeneID" id="28737619"/>
<dbReference type="VEuPathDB" id="FungiDB:AB675_5522"/>
<keyword evidence="2" id="KW-0812">Transmembrane</keyword>
<evidence type="ECO:0000313" key="4">
    <source>
        <dbReference type="EMBL" id="KPI41846.1"/>
    </source>
</evidence>
<feature type="compositionally biased region" description="Basic and acidic residues" evidence="1">
    <location>
        <begin position="330"/>
        <end position="340"/>
    </location>
</feature>
<feature type="transmembrane region" description="Helical" evidence="2">
    <location>
        <begin position="220"/>
        <end position="243"/>
    </location>
</feature>
<dbReference type="AlphaFoldDB" id="A0A0N1HCV2"/>
<evidence type="ECO:0000313" key="5">
    <source>
        <dbReference type="Proteomes" id="UP000038010"/>
    </source>
</evidence>
<keyword evidence="3" id="KW-0732">Signal</keyword>
<dbReference type="PANTHER" id="PTHR16861:SF4">
    <property type="entry name" value="SH3 DOMAIN PROTEIN (AFU_ORTHOLOGUE AFUA_1G13610)"/>
    <property type="match status" value="1"/>
</dbReference>
<keyword evidence="2" id="KW-1133">Transmembrane helix</keyword>
<dbReference type="RefSeq" id="XP_018001809.1">
    <property type="nucleotide sequence ID" value="XM_018145739.1"/>
</dbReference>
<keyword evidence="2" id="KW-0472">Membrane</keyword>
<dbReference type="PANTHER" id="PTHR16861">
    <property type="entry name" value="GLYCOPROTEIN 38"/>
    <property type="match status" value="1"/>
</dbReference>
<feature type="region of interest" description="Disordered" evidence="1">
    <location>
        <begin position="122"/>
        <end position="158"/>
    </location>
</feature>
<feature type="region of interest" description="Disordered" evidence="1">
    <location>
        <begin position="189"/>
        <end position="210"/>
    </location>
</feature>
<accession>A0A0N1HCV2</accession>
<comment type="caution">
    <text evidence="4">The sequence shown here is derived from an EMBL/GenBank/DDBJ whole genome shotgun (WGS) entry which is preliminary data.</text>
</comment>
<evidence type="ECO:0000256" key="3">
    <source>
        <dbReference type="SAM" id="SignalP"/>
    </source>
</evidence>
<keyword evidence="5" id="KW-1185">Reference proteome</keyword>
<evidence type="ECO:0000256" key="1">
    <source>
        <dbReference type="SAM" id="MobiDB-lite"/>
    </source>
</evidence>
<feature type="signal peptide" evidence="3">
    <location>
        <begin position="1"/>
        <end position="30"/>
    </location>
</feature>
<dbReference type="OrthoDB" id="4161752at2759"/>
<name>A0A0N1HCV2_9EURO</name>
<dbReference type="STRING" id="1664694.A0A0N1HCV2"/>
<feature type="compositionally biased region" description="Low complexity" evidence="1">
    <location>
        <begin position="309"/>
        <end position="321"/>
    </location>
</feature>
<feature type="compositionally biased region" description="Polar residues" evidence="1">
    <location>
        <begin position="341"/>
        <end position="360"/>
    </location>
</feature>
<feature type="compositionally biased region" description="Pro residues" evidence="1">
    <location>
        <begin position="132"/>
        <end position="148"/>
    </location>
</feature>
<gene>
    <name evidence="4" type="ORF">AB675_5522</name>
</gene>
<feature type="region of interest" description="Disordered" evidence="1">
    <location>
        <begin position="250"/>
        <end position="269"/>
    </location>
</feature>
<feature type="compositionally biased region" description="Low complexity" evidence="1">
    <location>
        <begin position="149"/>
        <end position="158"/>
    </location>
</feature>
<feature type="chain" id="PRO_5005873257" evidence="3">
    <location>
        <begin position="31"/>
        <end position="404"/>
    </location>
</feature>
<feature type="region of interest" description="Disordered" evidence="1">
    <location>
        <begin position="274"/>
        <end position="404"/>
    </location>
</feature>
<reference evidence="4 5" key="1">
    <citation type="submission" date="2015-06" db="EMBL/GenBank/DDBJ databases">
        <title>Draft genome of the ant-associated black yeast Phialophora attae CBS 131958.</title>
        <authorList>
            <person name="Moreno L.F."/>
            <person name="Stielow B.J."/>
            <person name="de Hoog S."/>
            <person name="Vicente V.A."/>
            <person name="Weiss V.A."/>
            <person name="de Vries M."/>
            <person name="Cruz L.M."/>
            <person name="Souza E.M."/>
        </authorList>
    </citation>
    <scope>NUCLEOTIDE SEQUENCE [LARGE SCALE GENOMIC DNA]</scope>
    <source>
        <strain evidence="4 5">CBS 131958</strain>
    </source>
</reference>
<proteinExistence type="predicted"/>
<organism evidence="4 5">
    <name type="scientific">Cyphellophora attinorum</name>
    <dbReference type="NCBI Taxonomy" id="1664694"/>
    <lineage>
        <taxon>Eukaryota</taxon>
        <taxon>Fungi</taxon>
        <taxon>Dikarya</taxon>
        <taxon>Ascomycota</taxon>
        <taxon>Pezizomycotina</taxon>
        <taxon>Eurotiomycetes</taxon>
        <taxon>Chaetothyriomycetidae</taxon>
        <taxon>Chaetothyriales</taxon>
        <taxon>Cyphellophoraceae</taxon>
        <taxon>Cyphellophora</taxon>
    </lineage>
</organism>
<evidence type="ECO:0000256" key="2">
    <source>
        <dbReference type="SAM" id="Phobius"/>
    </source>
</evidence>
<feature type="compositionally biased region" description="Basic and acidic residues" evidence="1">
    <location>
        <begin position="281"/>
        <end position="298"/>
    </location>
</feature>
<feature type="compositionally biased region" description="Low complexity" evidence="1">
    <location>
        <begin position="189"/>
        <end position="209"/>
    </location>
</feature>
<protein>
    <submittedName>
        <fullName evidence="4">Uncharacterized protein</fullName>
    </submittedName>
</protein>
<sequence>MSRNTSTPSTQLQYRFALLLLFGLAHHIRAQQIQFVNVPGTVTEGTDDIAISWTGGTPGTPWSAQLVQDGRVIDGELQDSGDDGLGAQTFGWDVELENTPGGWYSLRIIQGTQTVDSAPINVIDENGVGGTSPPPGSTPTSSPPPNSAPPSASAVSTPADAVGSVSASIAATASTLVTTVISGTTVTAVPDAAAPTGGNNTTDTATETNTGGGGGLSGGAIAGIVIGVLGFLGLIGLLVFCFVRRLRRSRASHHHPTNEKGTRGPTFLTPAAVSGVARSGSDTHKSDIKPELQADNKPLHHQPGMHEMSNPNATAAPASAPYEMYSPDGSRADGDRRVSELSHSTSDASRTVYSGGNRSSVGEMMGSPVDGSHGSVSPQMGQTVPRKAVGGGQGGQPATIHEMG</sequence>